<dbReference type="InterPro" id="IPR006146">
    <property type="entry name" value="5'-Nucleotdase_CS"/>
</dbReference>
<dbReference type="SUPFAM" id="SSF55816">
    <property type="entry name" value="5'-nucleotidase (syn. UDP-sugar hydrolase), C-terminal domain"/>
    <property type="match status" value="1"/>
</dbReference>
<dbReference type="InterPro" id="IPR004843">
    <property type="entry name" value="Calcineurin-like_PHP"/>
</dbReference>
<dbReference type="Gene3D" id="3.60.21.10">
    <property type="match status" value="1"/>
</dbReference>
<feature type="domain" description="Calcineurin-like phosphoesterase" evidence="4">
    <location>
        <begin position="34"/>
        <end position="267"/>
    </location>
</feature>
<dbReference type="SUPFAM" id="SSF56300">
    <property type="entry name" value="Metallo-dependent phosphatases"/>
    <property type="match status" value="1"/>
</dbReference>
<dbReference type="AlphaFoldDB" id="A0A4S5BRW3"/>
<gene>
    <name evidence="6" type="ORF">E8K88_04105</name>
</gene>
<protein>
    <submittedName>
        <fullName evidence="6">Bifunctional metallophosphatase/5'-nucleotidase</fullName>
    </submittedName>
</protein>
<dbReference type="GO" id="GO:0016788">
    <property type="term" value="F:hydrolase activity, acting on ester bonds"/>
    <property type="evidence" value="ECO:0007669"/>
    <property type="project" value="InterPro"/>
</dbReference>
<proteinExistence type="inferred from homology"/>
<dbReference type="InterPro" id="IPR006179">
    <property type="entry name" value="5_nucleotidase/apyrase"/>
</dbReference>
<feature type="domain" description="5'-Nucleotidase C-terminal" evidence="5">
    <location>
        <begin position="430"/>
        <end position="578"/>
    </location>
</feature>
<dbReference type="PANTHER" id="PTHR11575">
    <property type="entry name" value="5'-NUCLEOTIDASE-RELATED"/>
    <property type="match status" value="1"/>
</dbReference>
<reference evidence="6 7" key="1">
    <citation type="submission" date="2019-04" db="EMBL/GenBank/DDBJ databases">
        <title>Lampropedia sp YIM MLB12 draf genome.</title>
        <authorList>
            <person name="Wang Y.-X."/>
        </authorList>
    </citation>
    <scope>NUCLEOTIDE SEQUENCE [LARGE SCALE GENOMIC DNA]</scope>
    <source>
        <strain evidence="6 7">YIM MLB12</strain>
    </source>
</reference>
<dbReference type="OrthoDB" id="9803927at2"/>
<evidence type="ECO:0000256" key="2">
    <source>
        <dbReference type="ARBA" id="ARBA00022729"/>
    </source>
</evidence>
<dbReference type="GO" id="GO:0000166">
    <property type="term" value="F:nucleotide binding"/>
    <property type="evidence" value="ECO:0007669"/>
    <property type="project" value="UniProtKB-KW"/>
</dbReference>
<evidence type="ECO:0000313" key="7">
    <source>
        <dbReference type="Proteomes" id="UP000306236"/>
    </source>
</evidence>
<dbReference type="Pfam" id="PF00149">
    <property type="entry name" value="Metallophos"/>
    <property type="match status" value="1"/>
</dbReference>
<name>A0A4S5BRW3_9BURK</name>
<dbReference type="InterPro" id="IPR029052">
    <property type="entry name" value="Metallo-depent_PP-like"/>
</dbReference>
<comment type="caution">
    <text evidence="6">The sequence shown here is derived from an EMBL/GenBank/DDBJ whole genome shotgun (WGS) entry which is preliminary data.</text>
</comment>
<keyword evidence="7" id="KW-1185">Reference proteome</keyword>
<dbReference type="GO" id="GO:0046872">
    <property type="term" value="F:metal ion binding"/>
    <property type="evidence" value="ECO:0007669"/>
    <property type="project" value="InterPro"/>
</dbReference>
<evidence type="ECO:0000313" key="6">
    <source>
        <dbReference type="EMBL" id="THJ35330.1"/>
    </source>
</evidence>
<organism evidence="6 7">
    <name type="scientific">Lampropedia aestuarii</name>
    <dbReference type="NCBI Taxonomy" id="2562762"/>
    <lineage>
        <taxon>Bacteria</taxon>
        <taxon>Pseudomonadati</taxon>
        <taxon>Pseudomonadota</taxon>
        <taxon>Betaproteobacteria</taxon>
        <taxon>Burkholderiales</taxon>
        <taxon>Comamonadaceae</taxon>
        <taxon>Lampropedia</taxon>
    </lineage>
</organism>
<dbReference type="PANTHER" id="PTHR11575:SF24">
    <property type="entry name" value="5'-NUCLEOTIDASE"/>
    <property type="match status" value="1"/>
</dbReference>
<dbReference type="EMBL" id="SSWX01000004">
    <property type="protein sequence ID" value="THJ35330.1"/>
    <property type="molecule type" value="Genomic_DNA"/>
</dbReference>
<sequence>MQWALAATVAAALAACGGHDKDNSTPPAPSGLDLTILHINDHHSTLAESSRSIVLDTGGAERTTLTVQKAGFARVTQAMQEIEAQNEHVLKLHAGDAVTGTLYFNRAGADGEADAAMMNTVCFDTYALGNHEFDKGDTGLKNFLDLLRAGPCNTQVLSANVQFGADSPLHPSRAPGYVLPSTVIEKGGQKIGLVGLTIAGKTQTASSPDAGTTFEDEVTAAQREIDRLQAQGVNIIIVQGHIGYEYDKQVAAQLRGVDVVVGGDSHSLLGPDSLASYGIGNPAGPYPTMASNASGKPVCIVQAWEYGQVVGELNVRFDANGDLISCTGTPHVLIGSQLSKADGSALSAAENQAAQADITASGFLRPTALNSAASAVLQPFTDRIASFNTTEVALVQEELCSRRVPGGPGTVDFSRSSVTCNALGDVSLRGGDIQQIAAQAYLEIAQNTYGGADISLQSGGGVRVPLTPGRITAAQAIEVLPFGNLLYTMQITGDEAKSMVEDGLNEVFKTGGSTGPYPYTGGLRFDVDANQPFGQRASNLQVRNASSGAWEPLDTTRTYRLAVLSFNANGGDGYDTLKNVPRERVLDVGVLDSDVLFEYIESQPVDAGTGLPVLRKLPAALYSTQSFIGPQR</sequence>
<dbReference type="PROSITE" id="PS00786">
    <property type="entry name" value="5_NUCLEOTIDASE_2"/>
    <property type="match status" value="1"/>
</dbReference>
<dbReference type="Proteomes" id="UP000306236">
    <property type="component" value="Unassembled WGS sequence"/>
</dbReference>
<dbReference type="RefSeq" id="WP_136405527.1">
    <property type="nucleotide sequence ID" value="NZ_SSWX01000004.1"/>
</dbReference>
<dbReference type="InterPro" id="IPR008334">
    <property type="entry name" value="5'-Nucleotdase_C"/>
</dbReference>
<evidence type="ECO:0000259" key="5">
    <source>
        <dbReference type="Pfam" id="PF02872"/>
    </source>
</evidence>
<evidence type="ECO:0000256" key="3">
    <source>
        <dbReference type="RuleBase" id="RU362119"/>
    </source>
</evidence>
<dbReference type="PRINTS" id="PR01607">
    <property type="entry name" value="APYRASEFAMLY"/>
</dbReference>
<dbReference type="PROSITE" id="PS00785">
    <property type="entry name" value="5_NUCLEOTIDASE_1"/>
    <property type="match status" value="1"/>
</dbReference>
<keyword evidence="3" id="KW-0547">Nucleotide-binding</keyword>
<dbReference type="InterPro" id="IPR036907">
    <property type="entry name" value="5'-Nucleotdase_C_sf"/>
</dbReference>
<keyword evidence="3" id="KW-0378">Hydrolase</keyword>
<evidence type="ECO:0000256" key="1">
    <source>
        <dbReference type="ARBA" id="ARBA00006654"/>
    </source>
</evidence>
<keyword evidence="2" id="KW-0732">Signal</keyword>
<evidence type="ECO:0000259" key="4">
    <source>
        <dbReference type="Pfam" id="PF00149"/>
    </source>
</evidence>
<accession>A0A4S5BRW3</accession>
<dbReference type="GO" id="GO:0009166">
    <property type="term" value="P:nucleotide catabolic process"/>
    <property type="evidence" value="ECO:0007669"/>
    <property type="project" value="InterPro"/>
</dbReference>
<dbReference type="Gene3D" id="3.90.780.10">
    <property type="entry name" value="5'-Nucleotidase, C-terminal domain"/>
    <property type="match status" value="1"/>
</dbReference>
<comment type="similarity">
    <text evidence="1 3">Belongs to the 5'-nucleotidase family.</text>
</comment>
<dbReference type="Pfam" id="PF02872">
    <property type="entry name" value="5_nucleotid_C"/>
    <property type="match status" value="1"/>
</dbReference>